<protein>
    <submittedName>
        <fullName evidence="1">Uncharacterized protein</fullName>
    </submittedName>
</protein>
<proteinExistence type="predicted"/>
<organism evidence="1 2">
    <name type="scientific">Borreliella spielmanii A14S</name>
    <dbReference type="NCBI Taxonomy" id="498742"/>
    <lineage>
        <taxon>Bacteria</taxon>
        <taxon>Pseudomonadati</taxon>
        <taxon>Spirochaetota</taxon>
        <taxon>Spirochaetia</taxon>
        <taxon>Spirochaetales</taxon>
        <taxon>Borreliaceae</taxon>
        <taxon>Borreliella</taxon>
    </lineage>
</organism>
<dbReference type="AlphaFoldDB" id="C0RCD9"/>
<gene>
    <name evidence="1" type="ORF">BSPA14S_H0013</name>
</gene>
<evidence type="ECO:0000313" key="1">
    <source>
        <dbReference type="EMBL" id="ACN53412.1"/>
    </source>
</evidence>
<accession>C0RCD9</accession>
<dbReference type="Proteomes" id="UP000003481">
    <property type="component" value="Plasmid A14S_lp28-3"/>
</dbReference>
<evidence type="ECO:0000313" key="2">
    <source>
        <dbReference type="Proteomes" id="UP000003481"/>
    </source>
</evidence>
<name>C0RCD9_9SPIR</name>
<dbReference type="EMBL" id="CP001471">
    <property type="protein sequence ID" value="ACN53412.1"/>
    <property type="molecule type" value="Genomic_DNA"/>
</dbReference>
<sequence length="43" mass="4833">MVFKEITTINNISNKVDLTLLLILKTEFKTFALGAFQGIYAVI</sequence>
<geneLocation type="plasmid" evidence="1 2">
    <name>A14S_lp28-3</name>
</geneLocation>
<reference evidence="1 2" key="1">
    <citation type="journal article" date="2012" name="J. Bacteriol.">
        <title>Whole-Genome Sequences of Borrelia bissettii, Borrelia valaisiana, and Borrelia spielmanii.</title>
        <authorList>
            <person name="Schutzer S.E."/>
            <person name="Fraser-Liggett C.M."/>
            <person name="Qiu W.G."/>
            <person name="Kraiczy P."/>
            <person name="Mongodin E.F."/>
            <person name="Dunn J.J."/>
            <person name="Luft B.J."/>
            <person name="Casjens S.R."/>
        </authorList>
    </citation>
    <scope>NUCLEOTIDE SEQUENCE [LARGE SCALE GENOMIC DNA]</scope>
    <source>
        <strain evidence="1 2">A14S</strain>
        <plasmid evidence="1 2">A14S_lp28-3</plasmid>
    </source>
</reference>
<keyword evidence="1" id="KW-0614">Plasmid</keyword>
<dbReference type="HOGENOM" id="CLU_3230517_0_0_12"/>